<reference evidence="5 6" key="1">
    <citation type="submission" date="2024-02" db="EMBL/GenBank/DDBJ databases">
        <title>Chromosome-scale genome assembly of the rough periwinkle Littorina saxatilis.</title>
        <authorList>
            <person name="De Jode A."/>
            <person name="Faria R."/>
            <person name="Formenti G."/>
            <person name="Sims Y."/>
            <person name="Smith T.P."/>
            <person name="Tracey A."/>
            <person name="Wood J.M.D."/>
            <person name="Zagrodzka Z.B."/>
            <person name="Johannesson K."/>
            <person name="Butlin R.K."/>
            <person name="Leder E.H."/>
        </authorList>
    </citation>
    <scope>NUCLEOTIDE SEQUENCE [LARGE SCALE GENOMIC DNA]</scope>
    <source>
        <strain evidence="5">Snail1</strain>
        <tissue evidence="5">Muscle</tissue>
    </source>
</reference>
<dbReference type="SMART" id="SM00922">
    <property type="entry name" value="MR_MLE"/>
    <property type="match status" value="1"/>
</dbReference>
<dbReference type="Proteomes" id="UP001374579">
    <property type="component" value="Unassembled WGS sequence"/>
</dbReference>
<organism evidence="5 6">
    <name type="scientific">Littorina saxatilis</name>
    <dbReference type="NCBI Taxonomy" id="31220"/>
    <lineage>
        <taxon>Eukaryota</taxon>
        <taxon>Metazoa</taxon>
        <taxon>Spiralia</taxon>
        <taxon>Lophotrochozoa</taxon>
        <taxon>Mollusca</taxon>
        <taxon>Gastropoda</taxon>
        <taxon>Caenogastropoda</taxon>
        <taxon>Littorinimorpha</taxon>
        <taxon>Littorinoidea</taxon>
        <taxon>Littorinidae</taxon>
        <taxon>Littorina</taxon>
    </lineage>
</organism>
<dbReference type="InterPro" id="IPR013342">
    <property type="entry name" value="Mandelate_racemase_C"/>
</dbReference>
<dbReference type="PROSITE" id="PS00908">
    <property type="entry name" value="MR_MLE_1"/>
    <property type="match status" value="1"/>
</dbReference>
<proteinExistence type="predicted"/>
<dbReference type="AlphaFoldDB" id="A0AAN9BYD2"/>
<sequence>MSGVTTVKAVRAYTQTPAADGDQGADCHDVADNHWIDGGMGPIACPMAVYPQYRASRKSWGINALGSLVVEVEDERGNVGVGVTIGGGAGCQLVEGHLSRFVEGQDPRNVELMWDQMFRATLNYGRKGLPLQAISAVDLALWDLLGKQRGEPVYQLLGGKTKPRLPVYSTTARPDIAKKLGFVAAKIPCPHGPAEGDQGLDKNVQFFKKWRDAVGPDFPLMLDCYMALSVPYAARLARRLEPLGLKWMEEFLPPDDYEGYKQVRESLRGCGVLLTTGEHEYTRYGFKQLLSSRCVDILQPDITWLGGMTEARRVVAMAAAEDVVIIPHGSSVYSYHLQYAFNNCPVAEFINLSPDADKITPYFGGLFPDEPLPKDGFIDLPEKPGFGVTLDKSRLTRPFPRTEEESRKQALANINAPVPDKPVFPL</sequence>
<comment type="caution">
    <text evidence="5">The sequence shown here is derived from an EMBL/GenBank/DDBJ whole genome shotgun (WGS) entry which is preliminary data.</text>
</comment>
<keyword evidence="2" id="KW-0479">Metal-binding</keyword>
<dbReference type="InterPro" id="IPR036849">
    <property type="entry name" value="Enolase-like_C_sf"/>
</dbReference>
<dbReference type="InterPro" id="IPR018110">
    <property type="entry name" value="Mandel_Rmase/mucon_lact_enz_CS"/>
</dbReference>
<evidence type="ECO:0000259" key="4">
    <source>
        <dbReference type="SMART" id="SM00922"/>
    </source>
</evidence>
<dbReference type="SFLD" id="SFLDS00001">
    <property type="entry name" value="Enolase"/>
    <property type="match status" value="1"/>
</dbReference>
<dbReference type="SUPFAM" id="SSF54826">
    <property type="entry name" value="Enolase N-terminal domain-like"/>
    <property type="match status" value="1"/>
</dbReference>
<feature type="domain" description="Mandelate racemase/muconate lactonizing enzyme C-terminal" evidence="4">
    <location>
        <begin position="174"/>
        <end position="270"/>
    </location>
</feature>
<dbReference type="SFLD" id="SFLDG00179">
    <property type="entry name" value="mandelate_racemase"/>
    <property type="match status" value="1"/>
</dbReference>
<dbReference type="InterPro" id="IPR029017">
    <property type="entry name" value="Enolase-like_N"/>
</dbReference>
<evidence type="ECO:0000313" key="6">
    <source>
        <dbReference type="Proteomes" id="UP001374579"/>
    </source>
</evidence>
<dbReference type="Pfam" id="PF02746">
    <property type="entry name" value="MR_MLE_N"/>
    <property type="match status" value="1"/>
</dbReference>
<dbReference type="GO" id="GO:0016052">
    <property type="term" value="P:carbohydrate catabolic process"/>
    <property type="evidence" value="ECO:0007669"/>
    <property type="project" value="TreeGrafter"/>
</dbReference>
<keyword evidence="6" id="KW-1185">Reference proteome</keyword>
<dbReference type="EMBL" id="JBAMIC010000002">
    <property type="protein sequence ID" value="KAK7113349.1"/>
    <property type="molecule type" value="Genomic_DNA"/>
</dbReference>
<name>A0AAN9BYD2_9CAEN</name>
<dbReference type="Gene3D" id="3.30.390.10">
    <property type="entry name" value="Enolase-like, N-terminal domain"/>
    <property type="match status" value="1"/>
</dbReference>
<evidence type="ECO:0000313" key="5">
    <source>
        <dbReference type="EMBL" id="KAK7113349.1"/>
    </source>
</evidence>
<evidence type="ECO:0000256" key="1">
    <source>
        <dbReference type="ARBA" id="ARBA00001946"/>
    </source>
</evidence>
<dbReference type="NCBIfam" id="NF011968">
    <property type="entry name" value="PRK15440.1"/>
    <property type="match status" value="1"/>
</dbReference>
<dbReference type="InterPro" id="IPR013341">
    <property type="entry name" value="Mandelate_racemase_N_dom"/>
</dbReference>
<keyword evidence="3" id="KW-0460">Magnesium</keyword>
<dbReference type="PANTHER" id="PTHR13794:SF58">
    <property type="entry name" value="MITOCHONDRIAL ENOLASE SUPERFAMILY MEMBER 1"/>
    <property type="match status" value="1"/>
</dbReference>
<dbReference type="SUPFAM" id="SSF51604">
    <property type="entry name" value="Enolase C-terminal domain-like"/>
    <property type="match status" value="1"/>
</dbReference>
<dbReference type="GO" id="GO:0016836">
    <property type="term" value="F:hydro-lyase activity"/>
    <property type="evidence" value="ECO:0007669"/>
    <property type="project" value="TreeGrafter"/>
</dbReference>
<comment type="cofactor">
    <cofactor evidence="1">
        <name>Mg(2+)</name>
        <dbReference type="ChEBI" id="CHEBI:18420"/>
    </cofactor>
</comment>
<gene>
    <name evidence="5" type="ORF">V1264_012650</name>
</gene>
<dbReference type="Pfam" id="PF13378">
    <property type="entry name" value="MR_MLE_C"/>
    <property type="match status" value="1"/>
</dbReference>
<dbReference type="PANTHER" id="PTHR13794">
    <property type="entry name" value="ENOLASE SUPERFAMILY, MANDELATE RACEMASE"/>
    <property type="match status" value="1"/>
</dbReference>
<evidence type="ECO:0000256" key="3">
    <source>
        <dbReference type="ARBA" id="ARBA00022842"/>
    </source>
</evidence>
<dbReference type="Gene3D" id="3.20.20.120">
    <property type="entry name" value="Enolase-like C-terminal domain"/>
    <property type="match status" value="1"/>
</dbReference>
<dbReference type="FunFam" id="3.20.20.120:FF:000005">
    <property type="entry name" value="Putative L-rhamnonate dehydratase"/>
    <property type="match status" value="1"/>
</dbReference>
<protein>
    <recommendedName>
        <fullName evidence="4">Mandelate racemase/muconate lactonizing enzyme C-terminal domain-containing protein</fullName>
    </recommendedName>
</protein>
<dbReference type="InterPro" id="IPR046945">
    <property type="entry name" value="RHMD-like"/>
</dbReference>
<accession>A0AAN9BYD2</accession>
<dbReference type="InterPro" id="IPR029065">
    <property type="entry name" value="Enolase_C-like"/>
</dbReference>
<evidence type="ECO:0000256" key="2">
    <source>
        <dbReference type="ARBA" id="ARBA00022723"/>
    </source>
</evidence>
<dbReference type="GO" id="GO:0000287">
    <property type="term" value="F:magnesium ion binding"/>
    <property type="evidence" value="ECO:0007669"/>
    <property type="project" value="TreeGrafter"/>
</dbReference>
<dbReference type="GO" id="GO:0009063">
    <property type="term" value="P:amino acid catabolic process"/>
    <property type="evidence" value="ECO:0007669"/>
    <property type="project" value="InterPro"/>
</dbReference>